<dbReference type="PRINTS" id="PR00171">
    <property type="entry name" value="SUGRTRNSPORT"/>
</dbReference>
<dbReference type="InterPro" id="IPR050814">
    <property type="entry name" value="Myo-inositol_Transporter"/>
</dbReference>
<protein>
    <recommendedName>
        <fullName evidence="9">Major facilitator superfamily (MFS) profile domain-containing protein</fullName>
    </recommendedName>
</protein>
<dbReference type="NCBIfam" id="TIGR00879">
    <property type="entry name" value="SP"/>
    <property type="match status" value="1"/>
</dbReference>
<comment type="caution">
    <text evidence="10">The sequence shown here is derived from an EMBL/GenBank/DDBJ whole genome shotgun (WGS) entry which is preliminary data.</text>
</comment>
<feature type="transmembrane region" description="Helical" evidence="8">
    <location>
        <begin position="350"/>
        <end position="368"/>
    </location>
</feature>
<dbReference type="PANTHER" id="PTHR48020:SF12">
    <property type="entry name" value="PROTON MYO-INOSITOL COTRANSPORTER"/>
    <property type="match status" value="1"/>
</dbReference>
<comment type="similarity">
    <text evidence="2 7">Belongs to the major facilitator superfamily. Sugar transporter (TC 2.A.1.1) family.</text>
</comment>
<dbReference type="GO" id="GO:0015798">
    <property type="term" value="P:myo-inositol transport"/>
    <property type="evidence" value="ECO:0007669"/>
    <property type="project" value="UniProtKB-ARBA"/>
</dbReference>
<dbReference type="Proteomes" id="UP001345827">
    <property type="component" value="Unassembled WGS sequence"/>
</dbReference>
<organism evidence="10 11">
    <name type="scientific">Vermiconidia calcicola</name>
    <dbReference type="NCBI Taxonomy" id="1690605"/>
    <lineage>
        <taxon>Eukaryota</taxon>
        <taxon>Fungi</taxon>
        <taxon>Dikarya</taxon>
        <taxon>Ascomycota</taxon>
        <taxon>Pezizomycotina</taxon>
        <taxon>Dothideomycetes</taxon>
        <taxon>Dothideomycetidae</taxon>
        <taxon>Mycosphaerellales</taxon>
        <taxon>Extremaceae</taxon>
        <taxon>Vermiconidia</taxon>
    </lineage>
</organism>
<feature type="transmembrane region" description="Helical" evidence="8">
    <location>
        <begin position="102"/>
        <end position="123"/>
    </location>
</feature>
<evidence type="ECO:0000313" key="10">
    <source>
        <dbReference type="EMBL" id="KAK5535947.1"/>
    </source>
</evidence>
<keyword evidence="4 8" id="KW-0812">Transmembrane</keyword>
<keyword evidence="11" id="KW-1185">Reference proteome</keyword>
<dbReference type="GO" id="GO:0016020">
    <property type="term" value="C:membrane"/>
    <property type="evidence" value="ECO:0007669"/>
    <property type="project" value="UniProtKB-SubCell"/>
</dbReference>
<dbReference type="PROSITE" id="PS00216">
    <property type="entry name" value="SUGAR_TRANSPORT_1"/>
    <property type="match status" value="1"/>
</dbReference>
<gene>
    <name evidence="10" type="ORF">LTR25_005849</name>
</gene>
<dbReference type="InterPro" id="IPR005829">
    <property type="entry name" value="Sugar_transporter_CS"/>
</dbReference>
<dbReference type="SUPFAM" id="SSF103473">
    <property type="entry name" value="MFS general substrate transporter"/>
    <property type="match status" value="1"/>
</dbReference>
<dbReference type="GO" id="GO:0022857">
    <property type="term" value="F:transmembrane transporter activity"/>
    <property type="evidence" value="ECO:0007669"/>
    <property type="project" value="InterPro"/>
</dbReference>
<feature type="transmembrane region" description="Helical" evidence="8">
    <location>
        <begin position="49"/>
        <end position="69"/>
    </location>
</feature>
<keyword evidence="5 8" id="KW-1133">Transmembrane helix</keyword>
<dbReference type="Pfam" id="PF00083">
    <property type="entry name" value="Sugar_tr"/>
    <property type="match status" value="1"/>
</dbReference>
<evidence type="ECO:0000256" key="6">
    <source>
        <dbReference type="ARBA" id="ARBA00023136"/>
    </source>
</evidence>
<accession>A0AAV9Q889</accession>
<comment type="subcellular location">
    <subcellularLocation>
        <location evidence="1">Membrane</location>
        <topology evidence="1">Multi-pass membrane protein</topology>
    </subcellularLocation>
</comment>
<dbReference type="AlphaFoldDB" id="A0AAV9Q889"/>
<evidence type="ECO:0000256" key="8">
    <source>
        <dbReference type="SAM" id="Phobius"/>
    </source>
</evidence>
<feature type="transmembrane region" description="Helical" evidence="8">
    <location>
        <begin position="76"/>
        <end position="96"/>
    </location>
</feature>
<evidence type="ECO:0000256" key="3">
    <source>
        <dbReference type="ARBA" id="ARBA00022448"/>
    </source>
</evidence>
<feature type="transmembrane region" description="Helical" evidence="8">
    <location>
        <begin position="281"/>
        <end position="305"/>
    </location>
</feature>
<keyword evidence="6 8" id="KW-0472">Membrane</keyword>
<feature type="transmembrane region" description="Helical" evidence="8">
    <location>
        <begin position="388"/>
        <end position="410"/>
    </location>
</feature>
<dbReference type="PANTHER" id="PTHR48020">
    <property type="entry name" value="PROTON MYO-INOSITOL COTRANSPORTER"/>
    <property type="match status" value="1"/>
</dbReference>
<proteinExistence type="inferred from homology"/>
<dbReference type="EMBL" id="JAXLQG010000009">
    <property type="protein sequence ID" value="KAK5535947.1"/>
    <property type="molecule type" value="Genomic_DNA"/>
</dbReference>
<evidence type="ECO:0000259" key="9">
    <source>
        <dbReference type="PROSITE" id="PS50850"/>
    </source>
</evidence>
<evidence type="ECO:0000256" key="2">
    <source>
        <dbReference type="ARBA" id="ARBA00010992"/>
    </source>
</evidence>
<feature type="transmembrane region" description="Helical" evidence="8">
    <location>
        <begin position="317"/>
        <end position="338"/>
    </location>
</feature>
<sequence length="462" mass="50558">MTPYLGFLIFSAALGGFLYGYDTGVVGVALPYVGSQLTGKPLSYAQQEIATASTTIGSIFGAAILGHFADKWGRKVCLLISDLFFTAGAIFIASSFSLAQLIAGRLILSVGVGGAVVICPLYITELAPPKARGWCVGTNGFCIPFGQTVSVAIGAGMQHVVRPWQLRPTNDACYLSPYLWHYNNVDHNWRILFGLGVVPSLLQLALMHRLPESPRVLILRGQDDKAREVLQTIYKYASPEIIELKLKVVKTHVAATTALQRSTTFWQRSKKLWSHKPYRRSIFTVSLIQVFGQFTGYNTLLYYAGTLFGLLGLSNPSVGGLIPSITNTFFLLCGMVMVDRIGRRGLLMKFGPIMIVGLTWCLIAFYYMCKPTGGVLVEGYQYPQKLVGLVIAGIVIFVTGFGSTYVHLCWYQSEYLALEIRAAGSAVSTTASFTANLVVAVSFLSEWLPLYPCVQHCLAFLT</sequence>
<evidence type="ECO:0000256" key="7">
    <source>
        <dbReference type="RuleBase" id="RU003346"/>
    </source>
</evidence>
<keyword evidence="3 7" id="KW-0813">Transport</keyword>
<dbReference type="InterPro" id="IPR036259">
    <property type="entry name" value="MFS_trans_sf"/>
</dbReference>
<evidence type="ECO:0000256" key="1">
    <source>
        <dbReference type="ARBA" id="ARBA00004141"/>
    </source>
</evidence>
<dbReference type="PROSITE" id="PS50850">
    <property type="entry name" value="MFS"/>
    <property type="match status" value="1"/>
</dbReference>
<dbReference type="InterPro" id="IPR020846">
    <property type="entry name" value="MFS_dom"/>
</dbReference>
<reference evidence="10 11" key="1">
    <citation type="submission" date="2023-06" db="EMBL/GenBank/DDBJ databases">
        <title>Black Yeasts Isolated from many extreme environments.</title>
        <authorList>
            <person name="Coleine C."/>
            <person name="Stajich J.E."/>
            <person name="Selbmann L."/>
        </authorList>
    </citation>
    <scope>NUCLEOTIDE SEQUENCE [LARGE SCALE GENOMIC DNA]</scope>
    <source>
        <strain evidence="10 11">CCFEE 5887</strain>
    </source>
</reference>
<dbReference type="Gene3D" id="1.20.1250.20">
    <property type="entry name" value="MFS general substrate transporter like domains"/>
    <property type="match status" value="1"/>
</dbReference>
<evidence type="ECO:0000256" key="5">
    <source>
        <dbReference type="ARBA" id="ARBA00022989"/>
    </source>
</evidence>
<feature type="domain" description="Major facilitator superfamily (MFS) profile" evidence="9">
    <location>
        <begin position="8"/>
        <end position="462"/>
    </location>
</feature>
<dbReference type="GO" id="GO:0015791">
    <property type="term" value="P:polyol transmembrane transport"/>
    <property type="evidence" value="ECO:0007669"/>
    <property type="project" value="UniProtKB-ARBA"/>
</dbReference>
<dbReference type="InterPro" id="IPR005828">
    <property type="entry name" value="MFS_sugar_transport-like"/>
</dbReference>
<dbReference type="InterPro" id="IPR003663">
    <property type="entry name" value="Sugar/inositol_transpt"/>
</dbReference>
<evidence type="ECO:0000256" key="4">
    <source>
        <dbReference type="ARBA" id="ARBA00022692"/>
    </source>
</evidence>
<evidence type="ECO:0000313" key="11">
    <source>
        <dbReference type="Proteomes" id="UP001345827"/>
    </source>
</evidence>
<name>A0AAV9Q889_9PEZI</name>
<feature type="transmembrane region" description="Helical" evidence="8">
    <location>
        <begin position="422"/>
        <end position="444"/>
    </location>
</feature>